<name>A0AAF0V8H6_SOLVR</name>
<protein>
    <submittedName>
        <fullName evidence="1">Uncharacterized protein</fullName>
    </submittedName>
</protein>
<proteinExistence type="predicted"/>
<gene>
    <name evidence="1" type="ORF">MTR67_052003</name>
</gene>
<evidence type="ECO:0000313" key="1">
    <source>
        <dbReference type="EMBL" id="WMV58618.1"/>
    </source>
</evidence>
<accession>A0AAF0V8H6</accession>
<reference evidence="1" key="1">
    <citation type="submission" date="2023-08" db="EMBL/GenBank/DDBJ databases">
        <title>A de novo genome assembly of Solanum verrucosum Schlechtendal, a Mexican diploid species geographically isolated from the other diploid A-genome species in potato relatives.</title>
        <authorList>
            <person name="Hosaka K."/>
        </authorList>
    </citation>
    <scope>NUCLEOTIDE SEQUENCE</scope>
    <source>
        <tissue evidence="1">Young leaves</tissue>
    </source>
</reference>
<organism evidence="1 2">
    <name type="scientific">Solanum verrucosum</name>
    <dbReference type="NCBI Taxonomy" id="315347"/>
    <lineage>
        <taxon>Eukaryota</taxon>
        <taxon>Viridiplantae</taxon>
        <taxon>Streptophyta</taxon>
        <taxon>Embryophyta</taxon>
        <taxon>Tracheophyta</taxon>
        <taxon>Spermatophyta</taxon>
        <taxon>Magnoliopsida</taxon>
        <taxon>eudicotyledons</taxon>
        <taxon>Gunneridae</taxon>
        <taxon>Pentapetalae</taxon>
        <taxon>asterids</taxon>
        <taxon>lamiids</taxon>
        <taxon>Solanales</taxon>
        <taxon>Solanaceae</taxon>
        <taxon>Solanoideae</taxon>
        <taxon>Solaneae</taxon>
        <taxon>Solanum</taxon>
    </lineage>
</organism>
<evidence type="ECO:0000313" key="2">
    <source>
        <dbReference type="Proteomes" id="UP001234989"/>
    </source>
</evidence>
<sequence length="82" mass="9596">MQQNEKLQQELELLRWEHNNSRGGIPSIDVLTIAFLKILLVYILKTYICSPNTDSMCIYCPPPRTPTYHQKPLCFLFIITNK</sequence>
<dbReference type="EMBL" id="CP133623">
    <property type="protein sequence ID" value="WMV58618.1"/>
    <property type="molecule type" value="Genomic_DNA"/>
</dbReference>
<keyword evidence="2" id="KW-1185">Reference proteome</keyword>
<dbReference type="Proteomes" id="UP001234989">
    <property type="component" value="Chromosome 12"/>
</dbReference>
<dbReference type="AlphaFoldDB" id="A0AAF0V8H6"/>